<dbReference type="Proteomes" id="UP000554482">
    <property type="component" value="Unassembled WGS sequence"/>
</dbReference>
<sequence>MGETPDPTKCGNVLVGSQPTFASLLKNNHPKKDLEKGQHFIASKVVVFKFSTQRPSLSLIRNAIQKDWNIEGDFTLGLLDPRHVLASFETETETEILKALAKYNCQVMGTRFKTFRWHTGFSLKQDPAMAPVWVDLLKLPLEFFYPSLLKSIGNGLGSFVSIDRDTAFLARPDVAREPSNNNDIHNKAIASETQQNVNILIPPPVTSGMPIQLSNSFAMLNEHDNDLEETENNSSLEEPSTLKSLLNTTPLNPRVASDQTISDQAISLLTTNTPFVQHTEQAETSQDAQVTNSSPVTSDSQRPNKKKGFLAFGFLDKYTSPPKSTSKQQPEYMDDCLKELSTSRSDTQEM</sequence>
<evidence type="ECO:0000313" key="3">
    <source>
        <dbReference type="Proteomes" id="UP000554482"/>
    </source>
</evidence>
<feature type="region of interest" description="Disordered" evidence="1">
    <location>
        <begin position="280"/>
        <end position="350"/>
    </location>
</feature>
<comment type="caution">
    <text evidence="2">The sequence shown here is derived from an EMBL/GenBank/DDBJ whole genome shotgun (WGS) entry which is preliminary data.</text>
</comment>
<gene>
    <name evidence="2" type="ORF">FRX31_025860</name>
</gene>
<evidence type="ECO:0008006" key="4">
    <source>
        <dbReference type="Google" id="ProtNLM"/>
    </source>
</evidence>
<dbReference type="AlphaFoldDB" id="A0A7J6VJS2"/>
<dbReference type="EMBL" id="JABWDY010031942">
    <property type="protein sequence ID" value="KAF5184552.1"/>
    <property type="molecule type" value="Genomic_DNA"/>
</dbReference>
<accession>A0A7J6VJS2</accession>
<dbReference type="PANTHER" id="PTHR31286:SF99">
    <property type="entry name" value="DUF4283 DOMAIN-CONTAINING PROTEIN"/>
    <property type="match status" value="1"/>
</dbReference>
<protein>
    <recommendedName>
        <fullName evidence="4">DUF4283 domain-containing protein</fullName>
    </recommendedName>
</protein>
<feature type="compositionally biased region" description="Polar residues" evidence="1">
    <location>
        <begin position="280"/>
        <end position="301"/>
    </location>
</feature>
<name>A0A7J6VJS2_THATH</name>
<organism evidence="2 3">
    <name type="scientific">Thalictrum thalictroides</name>
    <name type="common">Rue-anemone</name>
    <name type="synonym">Anemone thalictroides</name>
    <dbReference type="NCBI Taxonomy" id="46969"/>
    <lineage>
        <taxon>Eukaryota</taxon>
        <taxon>Viridiplantae</taxon>
        <taxon>Streptophyta</taxon>
        <taxon>Embryophyta</taxon>
        <taxon>Tracheophyta</taxon>
        <taxon>Spermatophyta</taxon>
        <taxon>Magnoliopsida</taxon>
        <taxon>Ranunculales</taxon>
        <taxon>Ranunculaceae</taxon>
        <taxon>Thalictroideae</taxon>
        <taxon>Thalictrum</taxon>
    </lineage>
</organism>
<proteinExistence type="predicted"/>
<keyword evidence="3" id="KW-1185">Reference proteome</keyword>
<feature type="region of interest" description="Disordered" evidence="1">
    <location>
        <begin position="226"/>
        <end position="251"/>
    </location>
</feature>
<feature type="compositionally biased region" description="Polar residues" evidence="1">
    <location>
        <begin position="340"/>
        <end position="350"/>
    </location>
</feature>
<reference evidence="2 3" key="1">
    <citation type="submission" date="2020-06" db="EMBL/GenBank/DDBJ databases">
        <title>Transcriptomic and genomic resources for Thalictrum thalictroides and T. hernandezii: Facilitating candidate gene discovery in an emerging model plant lineage.</title>
        <authorList>
            <person name="Arias T."/>
            <person name="Riano-Pachon D.M."/>
            <person name="Di Stilio V.S."/>
        </authorList>
    </citation>
    <scope>NUCLEOTIDE SEQUENCE [LARGE SCALE GENOMIC DNA]</scope>
    <source>
        <strain evidence="3">cv. WT478/WT964</strain>
        <tissue evidence="2">Leaves</tissue>
    </source>
</reference>
<evidence type="ECO:0000256" key="1">
    <source>
        <dbReference type="SAM" id="MobiDB-lite"/>
    </source>
</evidence>
<dbReference type="InterPro" id="IPR040256">
    <property type="entry name" value="At4g02000-like"/>
</dbReference>
<dbReference type="PANTHER" id="PTHR31286">
    <property type="entry name" value="GLYCINE-RICH CELL WALL STRUCTURAL PROTEIN 1.8-LIKE"/>
    <property type="match status" value="1"/>
</dbReference>
<evidence type="ECO:0000313" key="2">
    <source>
        <dbReference type="EMBL" id="KAF5184552.1"/>
    </source>
</evidence>
<feature type="compositionally biased region" description="Low complexity" evidence="1">
    <location>
        <begin position="232"/>
        <end position="242"/>
    </location>
</feature>